<evidence type="ECO:0000313" key="2">
    <source>
        <dbReference type="EMBL" id="UOO88526.1"/>
    </source>
</evidence>
<protein>
    <submittedName>
        <fullName evidence="2">DUF4230 domain-containing protein</fullName>
    </submittedName>
</protein>
<dbReference type="Pfam" id="PF14014">
    <property type="entry name" value="DUF4230"/>
    <property type="match status" value="1"/>
</dbReference>
<dbReference type="Proteomes" id="UP000832011">
    <property type="component" value="Chromosome"/>
</dbReference>
<dbReference type="RefSeq" id="WP_058357789.1">
    <property type="nucleotide sequence ID" value="NZ_CABKVG010000010.1"/>
</dbReference>
<name>A0ABY4DYD1_9NEIS</name>
<evidence type="ECO:0000256" key="1">
    <source>
        <dbReference type="SAM" id="Phobius"/>
    </source>
</evidence>
<feature type="transmembrane region" description="Helical" evidence="1">
    <location>
        <begin position="12"/>
        <end position="32"/>
    </location>
</feature>
<organism evidence="2 3">
    <name type="scientific">Vitreoscilla massiliensis</name>
    <dbReference type="NCBI Taxonomy" id="1689272"/>
    <lineage>
        <taxon>Bacteria</taxon>
        <taxon>Pseudomonadati</taxon>
        <taxon>Pseudomonadota</taxon>
        <taxon>Betaproteobacteria</taxon>
        <taxon>Neisseriales</taxon>
        <taxon>Neisseriaceae</taxon>
        <taxon>Vitreoscilla</taxon>
    </lineage>
</organism>
<keyword evidence="3" id="KW-1185">Reference proteome</keyword>
<reference evidence="2 3" key="1">
    <citation type="journal article" date="2022" name="Res Sq">
        <title>Evolution of multicellular longitudinally dividing oral cavity symbionts (Neisseriaceae).</title>
        <authorList>
            <person name="Nyongesa S."/>
            <person name="Weber P."/>
            <person name="Bernet E."/>
            <person name="Pullido F."/>
            <person name="Nieckarz M."/>
            <person name="Delaby M."/>
            <person name="Nieves C."/>
            <person name="Viehboeck T."/>
            <person name="Krause N."/>
            <person name="Rivera-Millot A."/>
            <person name="Nakamura A."/>
            <person name="Vischer N."/>
            <person name="VanNieuwenhze M."/>
            <person name="Brun Y."/>
            <person name="Cava F."/>
            <person name="Bulgheresi S."/>
            <person name="Veyrier F."/>
        </authorList>
    </citation>
    <scope>NUCLEOTIDE SEQUENCE [LARGE SCALE GENOMIC DNA]</scope>
    <source>
        <strain evidence="2 3">SN4</strain>
    </source>
</reference>
<proteinExistence type="predicted"/>
<evidence type="ECO:0000313" key="3">
    <source>
        <dbReference type="Proteomes" id="UP000832011"/>
    </source>
</evidence>
<sequence length="214" mass="23401">MGTLNTMIKSLGKFLLGLVLGVAALVAAYYAYFTYTGNSKLAQNQLNTVSREGIVTQIHELNRLETMAFHIDTVVKSEKEGTWYKLWQDHEKGLFVVKGQVIAGVDLSKLTPSDVTVSADGKQVAIDLPPAEIFTISLADIQMYDYQRGWLNPEPVNPEVLTQVQSVARSQVKQSACKAEILKLANDNASKQVAKLFELTGIKVSVQAGIVPSC</sequence>
<accession>A0ABY4DYD1</accession>
<dbReference type="InterPro" id="IPR025324">
    <property type="entry name" value="DUF4230"/>
</dbReference>
<keyword evidence="1" id="KW-0812">Transmembrane</keyword>
<dbReference type="EMBL" id="CP091511">
    <property type="protein sequence ID" value="UOO88526.1"/>
    <property type="molecule type" value="Genomic_DNA"/>
</dbReference>
<keyword evidence="1" id="KW-1133">Transmembrane helix</keyword>
<gene>
    <name evidence="2" type="ORF">LVJ82_13770</name>
</gene>
<keyword evidence="1" id="KW-0472">Membrane</keyword>